<protein>
    <submittedName>
        <fullName evidence="3">Uncharacterized protein</fullName>
    </submittedName>
</protein>
<evidence type="ECO:0000313" key="3">
    <source>
        <dbReference type="EMBL" id="GGD24565.1"/>
    </source>
</evidence>
<evidence type="ECO:0000256" key="1">
    <source>
        <dbReference type="SAM" id="MobiDB-lite"/>
    </source>
</evidence>
<feature type="transmembrane region" description="Helical" evidence="2">
    <location>
        <begin position="258"/>
        <end position="282"/>
    </location>
</feature>
<feature type="region of interest" description="Disordered" evidence="1">
    <location>
        <begin position="480"/>
        <end position="501"/>
    </location>
</feature>
<dbReference type="Proteomes" id="UP000630594">
    <property type="component" value="Unassembled WGS sequence"/>
</dbReference>
<evidence type="ECO:0000256" key="2">
    <source>
        <dbReference type="SAM" id="Phobius"/>
    </source>
</evidence>
<comment type="caution">
    <text evidence="3">The sequence shown here is derived from an EMBL/GenBank/DDBJ whole genome shotgun (WGS) entry which is preliminary data.</text>
</comment>
<keyword evidence="4" id="KW-1185">Reference proteome</keyword>
<feature type="transmembrane region" description="Helical" evidence="2">
    <location>
        <begin position="204"/>
        <end position="225"/>
    </location>
</feature>
<organism evidence="3 4">
    <name type="scientific">Nocardioides daphniae</name>
    <dbReference type="NCBI Taxonomy" id="402297"/>
    <lineage>
        <taxon>Bacteria</taxon>
        <taxon>Bacillati</taxon>
        <taxon>Actinomycetota</taxon>
        <taxon>Actinomycetes</taxon>
        <taxon>Propionibacteriales</taxon>
        <taxon>Nocardioidaceae</taxon>
        <taxon>Nocardioides</taxon>
    </lineage>
</organism>
<gene>
    <name evidence="3" type="ORF">GCM10007231_24700</name>
</gene>
<name>A0ABQ1QE40_9ACTN</name>
<proteinExistence type="predicted"/>
<keyword evidence="2" id="KW-0472">Membrane</keyword>
<sequence>MLSACPNGPLSQLHNLKKDEAMTNTAAPTKHNPIAWIKRLLSKRGTGGITVTAAARTTYAADLEREAHRTNSDSETLRTLGAPAAAIAIRSEASAVQRATRTARRAERRTHKAAKRRQRRADYEARVRQVLTRTRTRTRVKEAEIHDLRSAATGYLTAWLPAIGNYIVAVAMAANDPGFVYTTLRQVFDVPTSVGILDVTNPDVVVALAAALATTAVLLAAAHLVGKSLGTLLWSGPVLNKEHPEVARTWNDIRPARMVVKIVIGGAVLVWFIHFLHTIAAARFEQDTTAVFGSADEINSSVVWFITLLPVVVTAFEVIAASPSLAHARKSARWSFQMRIAEHRHIRRDQRLLKRERAAYRRALRDILKLTDILKDVGRRALAEIVDASLTTGRVDLTNFTKTLSGARGGVERDELSLDLSGTTTNPYLPGLPVVSNTVAHAINIFNDLGSVPDRAPLAADWRDLRKAPDAYQPYPLEETQAQQVSEHAAGSHQHATDFHRVTPAVENTAATTEPAA</sequence>
<feature type="transmembrane region" description="Helical" evidence="2">
    <location>
        <begin position="302"/>
        <end position="326"/>
    </location>
</feature>
<keyword evidence="2" id="KW-1133">Transmembrane helix</keyword>
<reference evidence="4" key="1">
    <citation type="journal article" date="2019" name="Int. J. Syst. Evol. Microbiol.">
        <title>The Global Catalogue of Microorganisms (GCM) 10K type strain sequencing project: providing services to taxonomists for standard genome sequencing and annotation.</title>
        <authorList>
            <consortium name="The Broad Institute Genomics Platform"/>
            <consortium name="The Broad Institute Genome Sequencing Center for Infectious Disease"/>
            <person name="Wu L."/>
            <person name="Ma J."/>
        </authorList>
    </citation>
    <scope>NUCLEOTIDE SEQUENCE [LARGE SCALE GENOMIC DNA]</scope>
    <source>
        <strain evidence="4">CCM 7403</strain>
    </source>
</reference>
<dbReference type="EMBL" id="BMCK01000004">
    <property type="protein sequence ID" value="GGD24565.1"/>
    <property type="molecule type" value="Genomic_DNA"/>
</dbReference>
<evidence type="ECO:0000313" key="4">
    <source>
        <dbReference type="Proteomes" id="UP000630594"/>
    </source>
</evidence>
<accession>A0ABQ1QE40</accession>
<keyword evidence="2" id="KW-0812">Transmembrane</keyword>